<gene>
    <name evidence="1" type="ORF">B2A_04521</name>
</gene>
<dbReference type="EMBL" id="AUZZ01003046">
    <property type="protein sequence ID" value="EQD58097.1"/>
    <property type="molecule type" value="Genomic_DNA"/>
</dbReference>
<reference evidence="1" key="2">
    <citation type="journal article" date="2014" name="ISME J.">
        <title>Microbial stratification in low pH oxic and suboxic macroscopic growths along an acid mine drainage.</title>
        <authorList>
            <person name="Mendez-Garcia C."/>
            <person name="Mesa V."/>
            <person name="Sprenger R.R."/>
            <person name="Richter M."/>
            <person name="Diez M.S."/>
            <person name="Solano J."/>
            <person name="Bargiela R."/>
            <person name="Golyshina O.V."/>
            <person name="Manteca A."/>
            <person name="Ramos J.L."/>
            <person name="Gallego J.R."/>
            <person name="Llorente I."/>
            <person name="Martins Dos Santos V.A."/>
            <person name="Jensen O.N."/>
            <person name="Pelaez A.I."/>
            <person name="Sanchez J."/>
            <person name="Ferrer M."/>
        </authorList>
    </citation>
    <scope>NUCLEOTIDE SEQUENCE</scope>
</reference>
<feature type="non-terminal residue" evidence="1">
    <location>
        <position position="1"/>
    </location>
</feature>
<evidence type="ECO:0000313" key="1">
    <source>
        <dbReference type="EMBL" id="EQD58097.1"/>
    </source>
</evidence>
<protein>
    <submittedName>
        <fullName evidence="1">Integrase/recombinase</fullName>
    </submittedName>
</protein>
<sequence>KYDDLMENPKIRRWFENLKAKSILTATVYRRTLGYYCELEKTTPEKLLTDMKRLEFRDTFLDFVRRLEKEEKAGSYIARFKRVLRSWSKFNGIEIKLDVNIANENESPTLNNERVPSKEELSRILRKATSRGKVSISIMAFSGFR</sequence>
<accession>T1AL81</accession>
<dbReference type="AlphaFoldDB" id="T1AL81"/>
<comment type="caution">
    <text evidence="1">The sequence shown here is derived from an EMBL/GenBank/DDBJ whole genome shotgun (WGS) entry which is preliminary data.</text>
</comment>
<organism evidence="1">
    <name type="scientific">mine drainage metagenome</name>
    <dbReference type="NCBI Taxonomy" id="410659"/>
    <lineage>
        <taxon>unclassified sequences</taxon>
        <taxon>metagenomes</taxon>
        <taxon>ecological metagenomes</taxon>
    </lineage>
</organism>
<proteinExistence type="predicted"/>
<reference evidence="1" key="1">
    <citation type="submission" date="2013-08" db="EMBL/GenBank/DDBJ databases">
        <authorList>
            <person name="Mendez C."/>
            <person name="Richter M."/>
            <person name="Ferrer M."/>
            <person name="Sanchez J."/>
        </authorList>
    </citation>
    <scope>NUCLEOTIDE SEQUENCE</scope>
</reference>
<name>T1AL81_9ZZZZ</name>
<feature type="non-terminal residue" evidence="1">
    <location>
        <position position="145"/>
    </location>
</feature>